<feature type="transmembrane region" description="Helical" evidence="1">
    <location>
        <begin position="328"/>
        <end position="347"/>
    </location>
</feature>
<keyword evidence="1" id="KW-1133">Transmembrane helix</keyword>
<name>A0A3B0T7V6_9ZZZZ</name>
<reference evidence="2" key="1">
    <citation type="submission" date="2018-06" db="EMBL/GenBank/DDBJ databases">
        <authorList>
            <person name="Zhirakovskaya E."/>
        </authorList>
    </citation>
    <scope>NUCLEOTIDE SEQUENCE</scope>
</reference>
<evidence type="ECO:0000256" key="1">
    <source>
        <dbReference type="SAM" id="Phobius"/>
    </source>
</evidence>
<dbReference type="Pfam" id="PF05137">
    <property type="entry name" value="PilN"/>
    <property type="match status" value="1"/>
</dbReference>
<dbReference type="Pfam" id="PF11104">
    <property type="entry name" value="PilM_2"/>
    <property type="match status" value="1"/>
</dbReference>
<proteinExistence type="predicted"/>
<dbReference type="InterPro" id="IPR043129">
    <property type="entry name" value="ATPase_NBD"/>
</dbReference>
<dbReference type="PANTHER" id="PTHR32432">
    <property type="entry name" value="CELL DIVISION PROTEIN FTSA-RELATED"/>
    <property type="match status" value="1"/>
</dbReference>
<dbReference type="PANTHER" id="PTHR32432:SF3">
    <property type="entry name" value="ETHANOLAMINE UTILIZATION PROTEIN EUTJ"/>
    <property type="match status" value="1"/>
</dbReference>
<evidence type="ECO:0000313" key="2">
    <source>
        <dbReference type="EMBL" id="VAW14108.1"/>
    </source>
</evidence>
<dbReference type="AlphaFoldDB" id="A0A3B0T7V6"/>
<dbReference type="InterPro" id="IPR050696">
    <property type="entry name" value="FtsA/MreB"/>
</dbReference>
<dbReference type="InterPro" id="IPR005883">
    <property type="entry name" value="PilM"/>
</dbReference>
<organism evidence="2">
    <name type="scientific">hydrothermal vent metagenome</name>
    <dbReference type="NCBI Taxonomy" id="652676"/>
    <lineage>
        <taxon>unclassified sequences</taxon>
        <taxon>metagenomes</taxon>
        <taxon>ecological metagenomes</taxon>
    </lineage>
</organism>
<protein>
    <submittedName>
        <fullName evidence="2">Uncharacterized protein</fullName>
    </submittedName>
</protein>
<dbReference type="Gene3D" id="3.30.1490.300">
    <property type="match status" value="1"/>
</dbReference>
<keyword evidence="1" id="KW-0472">Membrane</keyword>
<accession>A0A3B0T7V6</accession>
<dbReference type="EMBL" id="UOEN01000204">
    <property type="protein sequence ID" value="VAW14108.1"/>
    <property type="molecule type" value="Genomic_DNA"/>
</dbReference>
<gene>
    <name evidence="2" type="ORF">MNBD_BACTEROID05-984</name>
</gene>
<dbReference type="InterPro" id="IPR007813">
    <property type="entry name" value="PilN"/>
</dbReference>
<keyword evidence="1" id="KW-0812">Transmembrane</keyword>
<sequence>MKKTLPTTIEITDTHIKLLQAKTVRKKAVLFNCQIRPLNQFTDDEIVKVLTDVALAKNVSPDSLTIVIPRRLVIVKQMKLPSLEKSEIKKMIGLQLVSQIPYPVDEVIYDYTILEKETSGYTRVLISVVHKEITDRYLRIFKRIGISFHRLTISSVGLLGWWNYQHGQAKAASGTSVTIVNIDTNHTEVCFLNQQKILYARSINYGSKDLSEENMLSLVEQIEMSLSVYQKDAMGPQVTRMVILSSMPQANLLRDKCEEQFKCAVSVMSSLDHVMCQKKIDVSSLKNEAGISLACGLGLLLSHLPHAINLTPREVHATKKSSARKKKIVRFVFLFMLTIGLAGAVLGKNYFKKVSELSEITSQVENIEGKVSRAKQKTEFIDQFQKEFSKRISVADFIFELNGLTPQDISFRSVQFNGKGFLTIQGYAENRSSINNFQGKLVKSSMFHNVSLEFATKRKIFNMEVTGFKIICSLRLKEEGQL</sequence>
<dbReference type="SUPFAM" id="SSF53067">
    <property type="entry name" value="Actin-like ATPase domain"/>
    <property type="match status" value="1"/>
</dbReference>